<keyword evidence="1" id="KW-0472">Membrane</keyword>
<evidence type="ECO:0000256" key="1">
    <source>
        <dbReference type="SAM" id="Phobius"/>
    </source>
</evidence>
<reference evidence="2" key="1">
    <citation type="submission" date="2021-03" db="EMBL/GenBank/DDBJ databases">
        <authorList>
            <person name="Stanton E."/>
        </authorList>
    </citation>
    <scope>NUCLEOTIDE SEQUENCE</scope>
    <source>
        <strain evidence="2">2020EL-00113</strain>
    </source>
</reference>
<dbReference type="EMBL" id="JAGKLY010000001">
    <property type="protein sequence ID" value="MBQ0266767.1"/>
    <property type="molecule type" value="Genomic_DNA"/>
</dbReference>
<sequence length="173" mass="19865">MSDIGQFILNSAAGLITGGIAAGITAAFTAKFAINRFYKEKWWERKHHAYNLLVESLVEIKNIYDRASCHLQRVHEKENDIKYTVSPDDYVFDWGNLHELGIQIRRLYILAPISLSKNAMQLLDEYFKTSKDIEYAIHEEGFPDFIGYGELADKIQSTINSIVNDARKELNFT</sequence>
<organism evidence="2 3">
    <name type="scientific">Providencia huaxiensis</name>
    <dbReference type="NCBI Taxonomy" id="2027290"/>
    <lineage>
        <taxon>Bacteria</taxon>
        <taxon>Pseudomonadati</taxon>
        <taxon>Pseudomonadota</taxon>
        <taxon>Gammaproteobacteria</taxon>
        <taxon>Enterobacterales</taxon>
        <taxon>Morganellaceae</taxon>
        <taxon>Providencia</taxon>
    </lineage>
</organism>
<proteinExistence type="predicted"/>
<evidence type="ECO:0000313" key="2">
    <source>
        <dbReference type="EMBL" id="MBQ0266767.1"/>
    </source>
</evidence>
<evidence type="ECO:0000313" key="3">
    <source>
        <dbReference type="Proteomes" id="UP000674270"/>
    </source>
</evidence>
<comment type="caution">
    <text evidence="2">The sequence shown here is derived from an EMBL/GenBank/DDBJ whole genome shotgun (WGS) entry which is preliminary data.</text>
</comment>
<dbReference type="Proteomes" id="UP000674270">
    <property type="component" value="Unassembled WGS sequence"/>
</dbReference>
<name>A0A8I2D8U4_9GAMM</name>
<protein>
    <submittedName>
        <fullName evidence="2">Uncharacterized protein</fullName>
    </submittedName>
</protein>
<keyword evidence="1" id="KW-0812">Transmembrane</keyword>
<dbReference type="RefSeq" id="WP_210847899.1">
    <property type="nucleotide sequence ID" value="NZ_JAGKLY010000001.1"/>
</dbReference>
<dbReference type="AlphaFoldDB" id="A0A8I2D8U4"/>
<accession>A0A8I2D8U4</accession>
<keyword evidence="1" id="KW-1133">Transmembrane helix</keyword>
<gene>
    <name evidence="2" type="ORF">J7T18_00440</name>
</gene>
<feature type="transmembrane region" description="Helical" evidence="1">
    <location>
        <begin position="12"/>
        <end position="34"/>
    </location>
</feature>